<evidence type="ECO:0000313" key="4">
    <source>
        <dbReference type="Proteomes" id="UP000279972"/>
    </source>
</evidence>
<name>A0A3G6RIX0_CHRLC</name>
<keyword evidence="4" id="KW-1185">Reference proteome</keyword>
<dbReference type="OrthoDB" id="69438at2"/>
<organism evidence="2 3">
    <name type="scientific">Chryseobacterium lactis</name>
    <dbReference type="NCBI Taxonomy" id="1241981"/>
    <lineage>
        <taxon>Bacteria</taxon>
        <taxon>Pseudomonadati</taxon>
        <taxon>Bacteroidota</taxon>
        <taxon>Flavobacteriia</taxon>
        <taxon>Flavobacteriales</taxon>
        <taxon>Weeksellaceae</taxon>
        <taxon>Chryseobacterium group</taxon>
        <taxon>Chryseobacterium</taxon>
    </lineage>
</organism>
<reference evidence="2 3" key="1">
    <citation type="submission" date="2018-01" db="EMBL/GenBank/DDBJ databases">
        <title>Draft genome sequences of Chryseobacterium lactis NCTC11390, Chryseobacterium oncorhynchi 701B-08, and Chryseobacterium viscerum 687B-08.</title>
        <authorList>
            <person name="Jeong J.-J."/>
            <person name="Lee Y.J."/>
            <person name="Park B."/>
            <person name="Choi I.-G."/>
            <person name="Kim K.D."/>
        </authorList>
    </citation>
    <scope>NUCLEOTIDE SEQUENCE [LARGE SCALE GENOMIC DNA]</scope>
    <source>
        <strain evidence="2 3">NCTC11390</strain>
    </source>
</reference>
<protein>
    <submittedName>
        <fullName evidence="2">Uncharacterized protein</fullName>
    </submittedName>
</protein>
<evidence type="ECO:0000313" key="3">
    <source>
        <dbReference type="Proteomes" id="UP000236262"/>
    </source>
</evidence>
<dbReference type="Proteomes" id="UP000279972">
    <property type="component" value="Chromosome"/>
</dbReference>
<dbReference type="RefSeq" id="WP_103294077.1">
    <property type="nucleotide sequence ID" value="NZ_CP033924.1"/>
</dbReference>
<proteinExistence type="predicted"/>
<dbReference type="EMBL" id="PPEH01000014">
    <property type="protein sequence ID" value="PNW11238.1"/>
    <property type="molecule type" value="Genomic_DNA"/>
</dbReference>
<dbReference type="Proteomes" id="UP000236262">
    <property type="component" value="Unassembled WGS sequence"/>
</dbReference>
<reference evidence="1 4" key="2">
    <citation type="submission" date="2018-11" db="EMBL/GenBank/DDBJ databases">
        <title>Proposal to divide the Flavobacteriaceae and reorganize its genera based on Amino Acid Identity values calculated from whole genome sequences.</title>
        <authorList>
            <person name="Nicholson A.C."/>
            <person name="Gulvik C.A."/>
            <person name="Whitney A.M."/>
            <person name="Humrighouse B.W."/>
            <person name="Bell M."/>
            <person name="Holmes B."/>
            <person name="Steigerwalt A.G."/>
            <person name="Villarma A."/>
            <person name="Sheth M."/>
            <person name="Batra D."/>
            <person name="Pryor J."/>
            <person name="Bernardet J.-F."/>
            <person name="Hugo C."/>
            <person name="Kampfer P."/>
            <person name="Newman J."/>
            <person name="McQuiston J.R."/>
        </authorList>
    </citation>
    <scope>NUCLEOTIDE SEQUENCE [LARGE SCALE GENOMIC DNA]</scope>
    <source>
        <strain evidence="1 4">KC_1864</strain>
    </source>
</reference>
<accession>A0A3G6RIX0</accession>
<dbReference type="AlphaFoldDB" id="A0A3G6RIX0"/>
<dbReference type="KEGG" id="clac:EG342_13290"/>
<sequence>MCRYAMMVYKGHYACFNCQKTFKRRVLKDVDRDAQVSVEAKCPECGNLMASMGLDFESPAKNDHKQWAHIKDLYTVGITFHSCGCSGPGYIPQDRKAIISYLEKIRSEYMHSLVFWRYRIEPENKKERELEYQKNGSKLWTVNRNAFKQTVTNQEGINFWLTKIKEVEEQLSLIREKKSKA</sequence>
<evidence type="ECO:0000313" key="2">
    <source>
        <dbReference type="EMBL" id="PNW11238.1"/>
    </source>
</evidence>
<evidence type="ECO:0000313" key="1">
    <source>
        <dbReference type="EMBL" id="AZA82787.1"/>
    </source>
</evidence>
<dbReference type="EMBL" id="CP033924">
    <property type="protein sequence ID" value="AZA82787.1"/>
    <property type="molecule type" value="Genomic_DNA"/>
</dbReference>
<gene>
    <name evidence="2" type="ORF">C1637_23425</name>
    <name evidence="1" type="ORF">EG342_13290</name>
</gene>